<evidence type="ECO:0000313" key="1">
    <source>
        <dbReference type="EMBL" id="KAG5592059.1"/>
    </source>
</evidence>
<dbReference type="Proteomes" id="UP000824120">
    <property type="component" value="Chromosome 8"/>
</dbReference>
<dbReference type="InterPro" id="IPR040256">
    <property type="entry name" value="At4g02000-like"/>
</dbReference>
<proteinExistence type="predicted"/>
<name>A0A9J5XUQ5_SOLCO</name>
<dbReference type="EMBL" id="JACXVP010000008">
    <property type="protein sequence ID" value="KAG5592059.1"/>
    <property type="molecule type" value="Genomic_DNA"/>
</dbReference>
<protein>
    <recommendedName>
        <fullName evidence="3">Zinc knuckle CX2CX4HX4C domain-containing protein</fullName>
    </recommendedName>
</protein>
<evidence type="ECO:0008006" key="3">
    <source>
        <dbReference type="Google" id="ProtNLM"/>
    </source>
</evidence>
<comment type="caution">
    <text evidence="1">The sequence shown here is derived from an EMBL/GenBank/DDBJ whole genome shotgun (WGS) entry which is preliminary data.</text>
</comment>
<organism evidence="1 2">
    <name type="scientific">Solanum commersonii</name>
    <name type="common">Commerson's wild potato</name>
    <name type="synonym">Commerson's nightshade</name>
    <dbReference type="NCBI Taxonomy" id="4109"/>
    <lineage>
        <taxon>Eukaryota</taxon>
        <taxon>Viridiplantae</taxon>
        <taxon>Streptophyta</taxon>
        <taxon>Embryophyta</taxon>
        <taxon>Tracheophyta</taxon>
        <taxon>Spermatophyta</taxon>
        <taxon>Magnoliopsida</taxon>
        <taxon>eudicotyledons</taxon>
        <taxon>Gunneridae</taxon>
        <taxon>Pentapetalae</taxon>
        <taxon>asterids</taxon>
        <taxon>lamiids</taxon>
        <taxon>Solanales</taxon>
        <taxon>Solanaceae</taxon>
        <taxon>Solanoideae</taxon>
        <taxon>Solaneae</taxon>
        <taxon>Solanum</taxon>
    </lineage>
</organism>
<sequence length="109" mass="12747">MASIVGQPLDVDRVTYDKTQPSTARVKVRVDLLRILPKRIRVQFKDLVTGEITNVWERIRYDYLSYYCKRCKHQGHREANCRTLTDGQVDAMVSENHIEGEFSRRSSQC</sequence>
<gene>
    <name evidence="1" type="ORF">H5410_042573</name>
</gene>
<keyword evidence="2" id="KW-1185">Reference proteome</keyword>
<reference evidence="1 2" key="1">
    <citation type="submission" date="2020-09" db="EMBL/GenBank/DDBJ databases">
        <title>De no assembly of potato wild relative species, Solanum commersonii.</title>
        <authorList>
            <person name="Cho K."/>
        </authorList>
    </citation>
    <scope>NUCLEOTIDE SEQUENCE [LARGE SCALE GENOMIC DNA]</scope>
    <source>
        <strain evidence="1">LZ3.2</strain>
        <tissue evidence="1">Leaf</tissue>
    </source>
</reference>
<dbReference type="OrthoDB" id="1305792at2759"/>
<evidence type="ECO:0000313" key="2">
    <source>
        <dbReference type="Proteomes" id="UP000824120"/>
    </source>
</evidence>
<accession>A0A9J5XUQ5</accession>
<dbReference type="PANTHER" id="PTHR31286">
    <property type="entry name" value="GLYCINE-RICH CELL WALL STRUCTURAL PROTEIN 1.8-LIKE"/>
    <property type="match status" value="1"/>
</dbReference>
<dbReference type="AlphaFoldDB" id="A0A9J5XUQ5"/>
<dbReference type="PANTHER" id="PTHR31286:SF179">
    <property type="entry name" value="RNASE H TYPE-1 DOMAIN-CONTAINING PROTEIN"/>
    <property type="match status" value="1"/>
</dbReference>